<dbReference type="InterPro" id="IPR013087">
    <property type="entry name" value="Znf_C2H2_type"/>
</dbReference>
<evidence type="ECO:0000313" key="12">
    <source>
        <dbReference type="Proteomes" id="UP000801492"/>
    </source>
</evidence>
<keyword evidence="7" id="KW-0238">DNA-binding</keyword>
<comment type="subcellular location">
    <subcellularLocation>
        <location evidence="1">Nucleus</location>
    </subcellularLocation>
</comment>
<evidence type="ECO:0000256" key="3">
    <source>
        <dbReference type="ARBA" id="ARBA00022723"/>
    </source>
</evidence>
<evidence type="ECO:0000256" key="6">
    <source>
        <dbReference type="ARBA" id="ARBA00022833"/>
    </source>
</evidence>
<keyword evidence="3" id="KW-0479">Metal-binding</keyword>
<dbReference type="GO" id="GO:0008270">
    <property type="term" value="F:zinc ion binding"/>
    <property type="evidence" value="ECO:0007669"/>
    <property type="project" value="UniProtKB-KW"/>
</dbReference>
<evidence type="ECO:0000256" key="2">
    <source>
        <dbReference type="ARBA" id="ARBA00007746"/>
    </source>
</evidence>
<sequence>METNTYQGFPTTCRACLKHISDESQVIRLNSMSWNHDFITIWQKLTSGVYGVDPGAAICSDCYIAVDSTHTNKEYTNTSMKSLFNDSIEEHRNELLPYKILSDILKDDHLPNNTQLENEYNCQTFSDKQIRTNQDQHLYLKNFSLFNPSFLSNCIVGRESYTDDLSVSIKSTHFSGFGDKSNYELPCCKLNGYVLDRPISIIAQDDIGFRHRKLSKPHKCNTCEFSATTRSRLTLHMATHTKQEPNINNMHPCINCEGGKPDSKCEQCIYQVFMMPKKSYSGSKPYKCTECEFRCSSRGYLNIHMRIHTGENPYKCEICGYGTPFKYTLSVHMRTHIGEKPYRCTECDFRCSTKNYLETHMRIHTGETPYRCNMCGYNTTFKYTLSVHMRSHLGNKPYQCHECNFKCSSESYYKKHMKSHSGEVYTCSICPYTAPCRSTVTLHMKTHTGEKPFKCTRCDYR</sequence>
<accession>A0A8K0CP32</accession>
<comment type="caution">
    <text evidence="11">The sequence shown here is derived from an EMBL/GenBank/DDBJ whole genome shotgun (WGS) entry which is preliminary data.</text>
</comment>
<dbReference type="FunFam" id="3.30.160.60:FF:000446">
    <property type="entry name" value="Zinc finger protein"/>
    <property type="match status" value="1"/>
</dbReference>
<keyword evidence="12" id="KW-1185">Reference proteome</keyword>
<dbReference type="PANTHER" id="PTHR24390:SF248">
    <property type="entry name" value="ZINC FINGER PROTEIN 569-LIKE"/>
    <property type="match status" value="1"/>
</dbReference>
<comment type="similarity">
    <text evidence="2">Belongs to the hunchback C2H2-type zinc-finger protein family.</text>
</comment>
<feature type="domain" description="C2H2-type" evidence="10">
    <location>
        <begin position="370"/>
        <end position="397"/>
    </location>
</feature>
<dbReference type="Pfam" id="PF00096">
    <property type="entry name" value="zf-C2H2"/>
    <property type="match status" value="3"/>
</dbReference>
<feature type="domain" description="C2H2-type" evidence="10">
    <location>
        <begin position="398"/>
        <end position="425"/>
    </location>
</feature>
<dbReference type="SUPFAM" id="SSF57667">
    <property type="entry name" value="beta-beta-alpha zinc fingers"/>
    <property type="match status" value="5"/>
</dbReference>
<dbReference type="GO" id="GO:0005634">
    <property type="term" value="C:nucleus"/>
    <property type="evidence" value="ECO:0007669"/>
    <property type="project" value="UniProtKB-SubCell"/>
</dbReference>
<evidence type="ECO:0000256" key="5">
    <source>
        <dbReference type="ARBA" id="ARBA00022771"/>
    </source>
</evidence>
<dbReference type="PROSITE" id="PS00028">
    <property type="entry name" value="ZINC_FINGER_C2H2_1"/>
    <property type="match status" value="3"/>
</dbReference>
<dbReference type="SMART" id="SM00355">
    <property type="entry name" value="ZnF_C2H2"/>
    <property type="match status" value="7"/>
</dbReference>
<dbReference type="Gene3D" id="3.30.160.60">
    <property type="entry name" value="Classic Zinc Finger"/>
    <property type="match status" value="7"/>
</dbReference>
<evidence type="ECO:0000313" key="11">
    <source>
        <dbReference type="EMBL" id="KAF2889131.1"/>
    </source>
</evidence>
<feature type="domain" description="C2H2-type" evidence="10">
    <location>
        <begin position="342"/>
        <end position="369"/>
    </location>
</feature>
<dbReference type="FunFam" id="3.30.160.60:FF:000630">
    <property type="entry name" value="Zinc finger protein 180"/>
    <property type="match status" value="1"/>
</dbReference>
<evidence type="ECO:0000256" key="8">
    <source>
        <dbReference type="ARBA" id="ARBA00023242"/>
    </source>
</evidence>
<gene>
    <name evidence="11" type="ORF">ILUMI_17042</name>
</gene>
<dbReference type="Proteomes" id="UP000801492">
    <property type="component" value="Unassembled WGS sequence"/>
</dbReference>
<dbReference type="Pfam" id="PF23611">
    <property type="entry name" value="zf-C2H2_16"/>
    <property type="match status" value="1"/>
</dbReference>
<feature type="domain" description="C2H2-type" evidence="10">
    <location>
        <begin position="425"/>
        <end position="452"/>
    </location>
</feature>
<feature type="domain" description="C2H2-type" evidence="10">
    <location>
        <begin position="314"/>
        <end position="341"/>
    </location>
</feature>
<keyword evidence="4" id="KW-0677">Repeat</keyword>
<dbReference type="PROSITE" id="PS50157">
    <property type="entry name" value="ZINC_FINGER_C2H2_2"/>
    <property type="match status" value="7"/>
</dbReference>
<feature type="domain" description="C2H2-type" evidence="10">
    <location>
        <begin position="218"/>
        <end position="245"/>
    </location>
</feature>
<protein>
    <recommendedName>
        <fullName evidence="10">C2H2-type domain-containing protein</fullName>
    </recommendedName>
</protein>
<dbReference type="OrthoDB" id="5383296at2759"/>
<evidence type="ECO:0000259" key="10">
    <source>
        <dbReference type="PROSITE" id="PS50157"/>
    </source>
</evidence>
<dbReference type="GO" id="GO:0000978">
    <property type="term" value="F:RNA polymerase II cis-regulatory region sequence-specific DNA binding"/>
    <property type="evidence" value="ECO:0007669"/>
    <property type="project" value="TreeGrafter"/>
</dbReference>
<evidence type="ECO:0000256" key="9">
    <source>
        <dbReference type="PROSITE-ProRule" id="PRU00042"/>
    </source>
</evidence>
<dbReference type="PANTHER" id="PTHR24390">
    <property type="entry name" value="ZINC FINGER PROTEIN"/>
    <property type="match status" value="1"/>
</dbReference>
<feature type="domain" description="C2H2-type" evidence="10">
    <location>
        <begin position="286"/>
        <end position="313"/>
    </location>
</feature>
<dbReference type="FunFam" id="3.30.160.60:FF:000614">
    <property type="entry name" value="Zinc finger protein 142"/>
    <property type="match status" value="1"/>
</dbReference>
<evidence type="ECO:0000256" key="4">
    <source>
        <dbReference type="ARBA" id="ARBA00022737"/>
    </source>
</evidence>
<keyword evidence="8" id="KW-0539">Nucleus</keyword>
<feature type="non-terminal residue" evidence="11">
    <location>
        <position position="461"/>
    </location>
</feature>
<dbReference type="GO" id="GO:0003700">
    <property type="term" value="F:DNA-binding transcription factor activity"/>
    <property type="evidence" value="ECO:0007669"/>
    <property type="project" value="TreeGrafter"/>
</dbReference>
<keyword evidence="6" id="KW-0862">Zinc</keyword>
<reference evidence="11" key="1">
    <citation type="submission" date="2019-08" db="EMBL/GenBank/DDBJ databases">
        <title>The genome of the North American firefly Photinus pyralis.</title>
        <authorList>
            <consortium name="Photinus pyralis genome working group"/>
            <person name="Fallon T.R."/>
            <person name="Sander Lower S.E."/>
            <person name="Weng J.-K."/>
        </authorList>
    </citation>
    <scope>NUCLEOTIDE SEQUENCE</scope>
    <source>
        <strain evidence="11">TRF0915ILg1</strain>
        <tissue evidence="11">Whole body</tissue>
    </source>
</reference>
<dbReference type="AlphaFoldDB" id="A0A8K0CP32"/>
<name>A0A8K0CP32_IGNLU</name>
<dbReference type="InterPro" id="IPR036236">
    <property type="entry name" value="Znf_C2H2_sf"/>
</dbReference>
<dbReference type="GO" id="GO:0006357">
    <property type="term" value="P:regulation of transcription by RNA polymerase II"/>
    <property type="evidence" value="ECO:0007669"/>
    <property type="project" value="TreeGrafter"/>
</dbReference>
<evidence type="ECO:0000256" key="1">
    <source>
        <dbReference type="ARBA" id="ARBA00004123"/>
    </source>
</evidence>
<organism evidence="11 12">
    <name type="scientific">Ignelater luminosus</name>
    <name type="common">Cucubano</name>
    <name type="synonym">Pyrophorus luminosus</name>
    <dbReference type="NCBI Taxonomy" id="2038154"/>
    <lineage>
        <taxon>Eukaryota</taxon>
        <taxon>Metazoa</taxon>
        <taxon>Ecdysozoa</taxon>
        <taxon>Arthropoda</taxon>
        <taxon>Hexapoda</taxon>
        <taxon>Insecta</taxon>
        <taxon>Pterygota</taxon>
        <taxon>Neoptera</taxon>
        <taxon>Endopterygota</taxon>
        <taxon>Coleoptera</taxon>
        <taxon>Polyphaga</taxon>
        <taxon>Elateriformia</taxon>
        <taxon>Elateroidea</taxon>
        <taxon>Elateridae</taxon>
        <taxon>Agrypninae</taxon>
        <taxon>Pyrophorini</taxon>
        <taxon>Ignelater</taxon>
    </lineage>
</organism>
<evidence type="ECO:0000256" key="7">
    <source>
        <dbReference type="ARBA" id="ARBA00023125"/>
    </source>
</evidence>
<proteinExistence type="inferred from homology"/>
<dbReference type="EMBL" id="VTPC01070525">
    <property type="protein sequence ID" value="KAF2889131.1"/>
    <property type="molecule type" value="Genomic_DNA"/>
</dbReference>
<dbReference type="FunFam" id="3.30.160.60:FF:002319">
    <property type="entry name" value="Uncharacterized protein"/>
    <property type="match status" value="2"/>
</dbReference>
<dbReference type="InterPro" id="IPR056438">
    <property type="entry name" value="Znf-C2H2_CTCF"/>
</dbReference>
<keyword evidence="5 9" id="KW-0863">Zinc-finger</keyword>